<dbReference type="EMBL" id="CP127295">
    <property type="protein sequence ID" value="WIY05403.1"/>
    <property type="molecule type" value="Genomic_DNA"/>
</dbReference>
<evidence type="ECO:0000313" key="1">
    <source>
        <dbReference type="EMBL" id="WIY05403.1"/>
    </source>
</evidence>
<accession>A0A9Y2NN08</accession>
<dbReference type="Proteomes" id="UP001239397">
    <property type="component" value="Chromosome"/>
</dbReference>
<proteinExistence type="predicted"/>
<evidence type="ECO:0008006" key="3">
    <source>
        <dbReference type="Google" id="ProtNLM"/>
    </source>
</evidence>
<dbReference type="SUPFAM" id="SSF159894">
    <property type="entry name" value="YgaC/TfoX-N like"/>
    <property type="match status" value="1"/>
</dbReference>
<dbReference type="KEGG" id="amog:QRX60_16730"/>
<dbReference type="RefSeq" id="WP_286001691.1">
    <property type="nucleotide sequence ID" value="NZ_CP127295.1"/>
</dbReference>
<gene>
    <name evidence="1" type="ORF">QRX60_16730</name>
</gene>
<dbReference type="AlphaFoldDB" id="A0A9Y2NN08"/>
<reference evidence="1 2" key="1">
    <citation type="submission" date="2023-06" db="EMBL/GenBank/DDBJ databases">
        <authorList>
            <person name="Oyuntsetseg B."/>
            <person name="Kim S.B."/>
        </authorList>
    </citation>
    <scope>NUCLEOTIDE SEQUENCE [LARGE SCALE GENOMIC DNA]</scope>
    <source>
        <strain evidence="1 2">4-36</strain>
    </source>
</reference>
<evidence type="ECO:0000313" key="2">
    <source>
        <dbReference type="Proteomes" id="UP001239397"/>
    </source>
</evidence>
<protein>
    <recommendedName>
        <fullName evidence="3">TfoX N-terminal domain-containing protein</fullName>
    </recommendedName>
</protein>
<keyword evidence="2" id="KW-1185">Reference proteome</keyword>
<name>A0A9Y2NN08_9PSEU</name>
<organism evidence="1 2">
    <name type="scientific">Amycolatopsis mongoliensis</name>
    <dbReference type="NCBI Taxonomy" id="715475"/>
    <lineage>
        <taxon>Bacteria</taxon>
        <taxon>Bacillati</taxon>
        <taxon>Actinomycetota</taxon>
        <taxon>Actinomycetes</taxon>
        <taxon>Pseudonocardiales</taxon>
        <taxon>Pseudonocardiaceae</taxon>
        <taxon>Amycolatopsis</taxon>
    </lineage>
</organism>
<sequence length="107" mass="11481">MSPDQRFEELVDEFTGRPGITPPGATGGFGRTALRVGGRIFAMFVRGQLVLKLPRSRVDELVEGGHGVRFDANKGTPMKEWLALDAGSPQPWAALAEEALEFVGGKG</sequence>